<proteinExistence type="inferred from homology"/>
<dbReference type="InterPro" id="IPR011004">
    <property type="entry name" value="Trimer_LpxA-like_sf"/>
</dbReference>
<keyword evidence="5 18" id="KW-0808">Transferase</keyword>
<sequence length="441" mass="46887">MILAAGLGTRMRSRTPKELQPLAGRRLIDYVLQAVGAAHPAQIIIVLSPAKAQMVESLPEGCEVAWQHEPLGTGHALAQAMSRLRPEIDQVAVFFGDHPLLSADVARRLVEASAASGALVTLLTTVLPEPGAYGRLRWDGERITGVVEAKEDTTVYTAPVEVNSGMSCYRRDWLERELLNIPKSAVGEYYLTSLVERAAEESAPARPVISVVAPRDVAFGVNDRVELARAENVLRQRINERLMRSGVAIVDPKSTFIDDTVEIGQDTRIEPFTTISGRTVIGEDCRIGPQAIIRDSQIGNAVVITASMIESAVIGDRVDVGPYAHLRPGARIGDGAHIGNYAEIKNSALGPGTHVGHFSYIGDADVGSQVNIGAGTITCNYDGTKKHRTIIGSGAFIGSDTMLVAPVEIGSGARTGAGSVVTRDVAPDETVVGVPARPVTK</sequence>
<evidence type="ECO:0000256" key="3">
    <source>
        <dbReference type="ARBA" id="ARBA00007947"/>
    </source>
</evidence>
<dbReference type="GO" id="GO:0009245">
    <property type="term" value="P:lipid A biosynthetic process"/>
    <property type="evidence" value="ECO:0007669"/>
    <property type="project" value="UniProtKB-UniRule"/>
</dbReference>
<evidence type="ECO:0000256" key="11">
    <source>
        <dbReference type="ARBA" id="ARBA00022984"/>
    </source>
</evidence>
<feature type="binding site" evidence="18">
    <location>
        <position position="327"/>
    </location>
    <ligand>
        <name>UDP-N-acetyl-alpha-D-glucosamine</name>
        <dbReference type="ChEBI" id="CHEBI:57705"/>
    </ligand>
</feature>
<keyword evidence="4 18" id="KW-0963">Cytoplasm</keyword>
<dbReference type="AlphaFoldDB" id="I4EIT7"/>
<feature type="binding site" evidence="18">
    <location>
        <position position="399"/>
    </location>
    <ligand>
        <name>acetyl-CoA</name>
        <dbReference type="ChEBI" id="CHEBI:57288"/>
    </ligand>
</feature>
<protein>
    <recommendedName>
        <fullName evidence="18">Bifunctional protein GlmU</fullName>
    </recommendedName>
    <domain>
        <recommendedName>
            <fullName evidence="18">UDP-N-acetylglucosamine pyrophosphorylase</fullName>
            <ecNumber evidence="18">2.7.7.23</ecNumber>
        </recommendedName>
        <alternativeName>
            <fullName evidence="18">N-acetylglucosamine-1-phosphate uridyltransferase</fullName>
        </alternativeName>
    </domain>
    <domain>
        <recommendedName>
            <fullName evidence="18">Glucosamine-1-phosphate N-acetyltransferase</fullName>
            <ecNumber evidence="18">2.3.1.157</ecNumber>
        </recommendedName>
    </domain>
</protein>
<feature type="binding site" evidence="18">
    <location>
        <position position="371"/>
    </location>
    <ligand>
        <name>UDP-N-acetyl-alpha-D-glucosamine</name>
        <dbReference type="ChEBI" id="CHEBI:57705"/>
    </ligand>
</feature>
<keyword evidence="14 18" id="KW-0961">Cell wall biogenesis/degradation</keyword>
<name>I4EIT7_9BACT</name>
<evidence type="ECO:0000256" key="18">
    <source>
        <dbReference type="HAMAP-Rule" id="MF_01631"/>
    </source>
</evidence>
<keyword evidence="11 18" id="KW-0573">Peptidoglycan synthesis</keyword>
<comment type="pathway">
    <text evidence="18">Bacterial outer membrane biogenesis; LPS lipid A biosynthesis.</text>
</comment>
<dbReference type="PANTHER" id="PTHR43584:SF3">
    <property type="entry name" value="BIFUNCTIONAL PROTEIN GLMU"/>
    <property type="match status" value="1"/>
</dbReference>
<evidence type="ECO:0000256" key="16">
    <source>
        <dbReference type="ARBA" id="ARBA00048493"/>
    </source>
</evidence>
<comment type="similarity">
    <text evidence="2 18">In the C-terminal section; belongs to the transferase hexapeptide repeat family.</text>
</comment>
<feature type="binding site" evidence="18">
    <location>
        <position position="148"/>
    </location>
    <ligand>
        <name>UDP-N-acetyl-alpha-D-glucosamine</name>
        <dbReference type="ChEBI" id="CHEBI:57705"/>
    </ligand>
</feature>
<dbReference type="Gene3D" id="3.90.550.10">
    <property type="entry name" value="Spore Coat Polysaccharide Biosynthesis Protein SpsA, Chain A"/>
    <property type="match status" value="1"/>
</dbReference>
<comment type="pathway">
    <text evidence="18">Nucleotide-sugar biosynthesis; UDP-N-acetyl-alpha-D-glucosamine biosynthesis; UDP-N-acetyl-alpha-D-glucosamine from N-acetyl-alpha-D-glucosamine 1-phosphate: step 1/1.</text>
</comment>
<keyword evidence="8 18" id="KW-0677">Repeat</keyword>
<organism evidence="20 21">
    <name type="scientific">Nitrolancea hollandica Lb</name>
    <dbReference type="NCBI Taxonomy" id="1129897"/>
    <lineage>
        <taxon>Bacteria</taxon>
        <taxon>Pseudomonadati</taxon>
        <taxon>Thermomicrobiota</taxon>
        <taxon>Thermomicrobia</taxon>
        <taxon>Sphaerobacterales</taxon>
        <taxon>Sphaerobacterineae</taxon>
        <taxon>Sphaerobacteraceae</taxon>
        <taxon>Nitrolancea</taxon>
    </lineage>
</organism>
<evidence type="ECO:0000256" key="9">
    <source>
        <dbReference type="ARBA" id="ARBA00022842"/>
    </source>
</evidence>
<dbReference type="HAMAP" id="MF_01631">
    <property type="entry name" value="GlmU"/>
    <property type="match status" value="1"/>
</dbReference>
<dbReference type="Gene3D" id="2.160.10.10">
    <property type="entry name" value="Hexapeptide repeat proteins"/>
    <property type="match status" value="1"/>
</dbReference>
<evidence type="ECO:0000256" key="15">
    <source>
        <dbReference type="ARBA" id="ARBA00048247"/>
    </source>
</evidence>
<dbReference type="GO" id="GO:0008360">
    <property type="term" value="P:regulation of cell shape"/>
    <property type="evidence" value="ECO:0007669"/>
    <property type="project" value="UniProtKB-KW"/>
</dbReference>
<evidence type="ECO:0000256" key="13">
    <source>
        <dbReference type="ARBA" id="ARBA00023315"/>
    </source>
</evidence>
<dbReference type="InterPro" id="IPR038009">
    <property type="entry name" value="GlmU_C_LbH"/>
</dbReference>
<keyword evidence="10 18" id="KW-0133">Cell shape</keyword>
<dbReference type="Proteomes" id="UP000004221">
    <property type="component" value="Unassembled WGS sequence"/>
</dbReference>
<dbReference type="InterPro" id="IPR029044">
    <property type="entry name" value="Nucleotide-diphossugar_trans"/>
</dbReference>
<evidence type="ECO:0000256" key="2">
    <source>
        <dbReference type="ARBA" id="ARBA00007707"/>
    </source>
</evidence>
<dbReference type="GO" id="GO:0003977">
    <property type="term" value="F:UDP-N-acetylglucosamine diphosphorylase activity"/>
    <property type="evidence" value="ECO:0007669"/>
    <property type="project" value="UniProtKB-UniRule"/>
</dbReference>
<dbReference type="GO" id="GO:0005737">
    <property type="term" value="C:cytoplasm"/>
    <property type="evidence" value="ECO:0007669"/>
    <property type="project" value="UniProtKB-SubCell"/>
</dbReference>
<keyword evidence="13 18" id="KW-0012">Acyltransferase</keyword>
<feature type="binding site" evidence="18">
    <location>
        <position position="97"/>
    </location>
    <ligand>
        <name>Mg(2+)</name>
        <dbReference type="ChEBI" id="CHEBI:18420"/>
    </ligand>
</feature>
<feature type="active site" description="Proton acceptor" evidence="18">
    <location>
        <position position="357"/>
    </location>
</feature>
<dbReference type="GO" id="GO:0006048">
    <property type="term" value="P:UDP-N-acetylglucosamine biosynthetic process"/>
    <property type="evidence" value="ECO:0007669"/>
    <property type="project" value="UniProtKB-UniPathway"/>
</dbReference>
<keyword evidence="12 18" id="KW-0511">Multifunctional enzyme</keyword>
<dbReference type="PANTHER" id="PTHR43584">
    <property type="entry name" value="NUCLEOTIDYL TRANSFERASE"/>
    <property type="match status" value="1"/>
</dbReference>
<keyword evidence="9 18" id="KW-0460">Magnesium</keyword>
<keyword evidence="6 18" id="KW-0548">Nucleotidyltransferase</keyword>
<evidence type="ECO:0000256" key="4">
    <source>
        <dbReference type="ARBA" id="ARBA00022490"/>
    </source>
</evidence>
<dbReference type="CDD" id="cd03353">
    <property type="entry name" value="LbH_GlmU_C"/>
    <property type="match status" value="1"/>
</dbReference>
<evidence type="ECO:0000259" key="19">
    <source>
        <dbReference type="Pfam" id="PF12804"/>
    </source>
</evidence>
<dbReference type="Pfam" id="PF12804">
    <property type="entry name" value="NTP_transf_3"/>
    <property type="match status" value="1"/>
</dbReference>
<feature type="binding site" evidence="18">
    <location>
        <begin position="380"/>
        <end position="381"/>
    </location>
    <ligand>
        <name>acetyl-CoA</name>
        <dbReference type="ChEBI" id="CHEBI:57288"/>
    </ligand>
</feature>
<dbReference type="SUPFAM" id="SSF53448">
    <property type="entry name" value="Nucleotide-diphospho-sugar transferases"/>
    <property type="match status" value="1"/>
</dbReference>
<feature type="binding site" evidence="18">
    <location>
        <position position="222"/>
    </location>
    <ligand>
        <name>UDP-N-acetyl-alpha-D-glucosamine</name>
        <dbReference type="ChEBI" id="CHEBI:57705"/>
    </ligand>
</feature>
<dbReference type="NCBIfam" id="TIGR01173">
    <property type="entry name" value="glmU"/>
    <property type="match status" value="1"/>
</dbReference>
<accession>I4EIT7</accession>
<dbReference type="EMBL" id="CAGS01000294">
    <property type="protein sequence ID" value="CCF84599.1"/>
    <property type="molecule type" value="Genomic_DNA"/>
</dbReference>
<evidence type="ECO:0000313" key="20">
    <source>
        <dbReference type="EMBL" id="CCF84599.1"/>
    </source>
</evidence>
<feature type="region of interest" description="Pyrophosphorylase" evidence="18">
    <location>
        <begin position="1"/>
        <end position="224"/>
    </location>
</feature>
<keyword evidence="7 18" id="KW-0479">Metal-binding</keyword>
<feature type="binding site" evidence="18">
    <location>
        <position position="222"/>
    </location>
    <ligand>
        <name>Mg(2+)</name>
        <dbReference type="ChEBI" id="CHEBI:18420"/>
    </ligand>
</feature>
<evidence type="ECO:0000256" key="1">
    <source>
        <dbReference type="ARBA" id="ARBA00004496"/>
    </source>
</evidence>
<dbReference type="InterPro" id="IPR005882">
    <property type="entry name" value="Bifunctional_GlmU"/>
</dbReference>
<dbReference type="SUPFAM" id="SSF51161">
    <property type="entry name" value="Trimeric LpxA-like enzymes"/>
    <property type="match status" value="1"/>
</dbReference>
<dbReference type="EC" id="2.7.7.23" evidence="18"/>
<feature type="binding site" evidence="18">
    <location>
        <position position="345"/>
    </location>
    <ligand>
        <name>UDP-N-acetyl-alpha-D-glucosamine</name>
        <dbReference type="ChEBI" id="CHEBI:57705"/>
    </ligand>
</feature>
<feature type="binding site" evidence="18">
    <location>
        <begin position="72"/>
        <end position="73"/>
    </location>
    <ligand>
        <name>UDP-N-acetyl-alpha-D-glucosamine</name>
        <dbReference type="ChEBI" id="CHEBI:57705"/>
    </ligand>
</feature>
<comment type="subunit">
    <text evidence="18">Homotrimer.</text>
</comment>
<evidence type="ECO:0000256" key="8">
    <source>
        <dbReference type="ARBA" id="ARBA00022737"/>
    </source>
</evidence>
<evidence type="ECO:0000256" key="14">
    <source>
        <dbReference type="ARBA" id="ARBA00023316"/>
    </source>
</evidence>
<dbReference type="UniPathway" id="UPA00113">
    <property type="reaction ID" value="UER00532"/>
</dbReference>
<reference evidence="20 21" key="1">
    <citation type="journal article" date="2012" name="ISME J.">
        <title>Nitrification expanded: discovery, physiology and genomics of a nitrite-oxidizing bacterium from the phylum Chloroflexi.</title>
        <authorList>
            <person name="Sorokin D.Y."/>
            <person name="Lucker S."/>
            <person name="Vejmelkova D."/>
            <person name="Kostrikina N.A."/>
            <person name="Kleerebezem R."/>
            <person name="Rijpstra W.I."/>
            <person name="Damste J.S."/>
            <person name="Le Paslier D."/>
            <person name="Muyzer G."/>
            <person name="Wagner M."/>
            <person name="van Loosdrecht M.C."/>
            <person name="Daims H."/>
        </authorList>
    </citation>
    <scope>NUCLEOTIDE SEQUENCE [LARGE SCALE GENOMIC DNA]</scope>
    <source>
        <strain evidence="21">none</strain>
    </source>
</reference>
<dbReference type="GO" id="GO:0019134">
    <property type="term" value="F:glucosamine-1-phosphate N-acetyltransferase activity"/>
    <property type="evidence" value="ECO:0007669"/>
    <property type="project" value="UniProtKB-UniRule"/>
</dbReference>
<feature type="binding site" evidence="18">
    <location>
        <position position="134"/>
    </location>
    <ligand>
        <name>UDP-N-acetyl-alpha-D-glucosamine</name>
        <dbReference type="ChEBI" id="CHEBI:57705"/>
    </ligand>
</feature>
<dbReference type="GO" id="GO:0000287">
    <property type="term" value="F:magnesium ion binding"/>
    <property type="evidence" value="ECO:0007669"/>
    <property type="project" value="UniProtKB-UniRule"/>
</dbReference>
<feature type="region of interest" description="N-acetyltransferase" evidence="18">
    <location>
        <begin position="246"/>
        <end position="441"/>
    </location>
</feature>
<evidence type="ECO:0000256" key="7">
    <source>
        <dbReference type="ARBA" id="ARBA00022723"/>
    </source>
</evidence>
<evidence type="ECO:0000256" key="6">
    <source>
        <dbReference type="ARBA" id="ARBA00022695"/>
    </source>
</evidence>
<dbReference type="Pfam" id="PF00132">
    <property type="entry name" value="Hexapep"/>
    <property type="match status" value="3"/>
</dbReference>
<dbReference type="InterPro" id="IPR001451">
    <property type="entry name" value="Hexapep"/>
</dbReference>
<dbReference type="GO" id="GO:0000902">
    <property type="term" value="P:cell morphogenesis"/>
    <property type="evidence" value="ECO:0007669"/>
    <property type="project" value="UniProtKB-UniRule"/>
</dbReference>
<comment type="caution">
    <text evidence="20">The sequence shown here is derived from an EMBL/GenBank/DDBJ whole genome shotgun (WGS) entry which is preliminary data.</text>
</comment>
<comment type="subcellular location">
    <subcellularLocation>
        <location evidence="1 18">Cytoplasm</location>
    </subcellularLocation>
</comment>
<feature type="binding site" evidence="18">
    <location>
        <position position="163"/>
    </location>
    <ligand>
        <name>UDP-N-acetyl-alpha-D-glucosamine</name>
        <dbReference type="ChEBI" id="CHEBI:57705"/>
    </ligand>
</feature>
<dbReference type="EC" id="2.3.1.157" evidence="18"/>
<comment type="caution">
    <text evidence="18">Lacks conserved residue(s) required for the propagation of feature annotation.</text>
</comment>
<keyword evidence="21" id="KW-1185">Reference proteome</keyword>
<evidence type="ECO:0000256" key="17">
    <source>
        <dbReference type="ARBA" id="ARBA00049628"/>
    </source>
</evidence>
<feature type="binding site" evidence="18">
    <location>
        <position position="374"/>
    </location>
    <ligand>
        <name>acetyl-CoA</name>
        <dbReference type="ChEBI" id="CHEBI:57288"/>
    </ligand>
</feature>
<comment type="pathway">
    <text evidence="18">Nucleotide-sugar biosynthesis; UDP-N-acetyl-alpha-D-glucosamine biosynthesis; N-acetyl-alpha-D-glucosamine 1-phosphate from alpha-D-glucosamine 6-phosphate (route II): step 2/2.</text>
</comment>
<dbReference type="GO" id="GO:0016020">
    <property type="term" value="C:membrane"/>
    <property type="evidence" value="ECO:0007669"/>
    <property type="project" value="GOC"/>
</dbReference>
<dbReference type="InterPro" id="IPR025877">
    <property type="entry name" value="MobA-like_NTP_Trfase"/>
</dbReference>
<comment type="catalytic activity">
    <reaction evidence="15 18">
        <text>alpha-D-glucosamine 1-phosphate + acetyl-CoA = N-acetyl-alpha-D-glucosamine 1-phosphate + CoA + H(+)</text>
        <dbReference type="Rhea" id="RHEA:13725"/>
        <dbReference type="ChEBI" id="CHEBI:15378"/>
        <dbReference type="ChEBI" id="CHEBI:57287"/>
        <dbReference type="ChEBI" id="CHEBI:57288"/>
        <dbReference type="ChEBI" id="CHEBI:57776"/>
        <dbReference type="ChEBI" id="CHEBI:58516"/>
        <dbReference type="EC" id="2.3.1.157"/>
    </reaction>
</comment>
<feature type="binding site" evidence="18">
    <location>
        <position position="417"/>
    </location>
    <ligand>
        <name>acetyl-CoA</name>
        <dbReference type="ChEBI" id="CHEBI:57288"/>
    </ligand>
</feature>
<dbReference type="GO" id="GO:0071555">
    <property type="term" value="P:cell wall organization"/>
    <property type="evidence" value="ECO:0007669"/>
    <property type="project" value="UniProtKB-KW"/>
</dbReference>
<dbReference type="InterPro" id="IPR050065">
    <property type="entry name" value="GlmU-like"/>
</dbReference>
<dbReference type="GO" id="GO:0009252">
    <property type="term" value="P:peptidoglycan biosynthetic process"/>
    <property type="evidence" value="ECO:0007669"/>
    <property type="project" value="UniProtKB-UniRule"/>
</dbReference>
<feature type="binding site" evidence="18">
    <location>
        <position position="17"/>
    </location>
    <ligand>
        <name>UDP-N-acetyl-alpha-D-glucosamine</name>
        <dbReference type="ChEBI" id="CHEBI:57705"/>
    </ligand>
</feature>
<dbReference type="UniPathway" id="UPA00973"/>
<evidence type="ECO:0000256" key="5">
    <source>
        <dbReference type="ARBA" id="ARBA00022679"/>
    </source>
</evidence>
<evidence type="ECO:0000256" key="12">
    <source>
        <dbReference type="ARBA" id="ARBA00023268"/>
    </source>
</evidence>
<comment type="catalytic activity">
    <reaction evidence="16 18">
        <text>N-acetyl-alpha-D-glucosamine 1-phosphate + UTP + H(+) = UDP-N-acetyl-alpha-D-glucosamine + diphosphate</text>
        <dbReference type="Rhea" id="RHEA:13509"/>
        <dbReference type="ChEBI" id="CHEBI:15378"/>
        <dbReference type="ChEBI" id="CHEBI:33019"/>
        <dbReference type="ChEBI" id="CHEBI:46398"/>
        <dbReference type="ChEBI" id="CHEBI:57705"/>
        <dbReference type="ChEBI" id="CHEBI:57776"/>
        <dbReference type="EC" id="2.7.7.23"/>
    </reaction>
</comment>
<feature type="binding site" evidence="18">
    <location>
        <begin position="3"/>
        <end position="6"/>
    </location>
    <ligand>
        <name>UDP-N-acetyl-alpha-D-glucosamine</name>
        <dbReference type="ChEBI" id="CHEBI:57705"/>
    </ligand>
</feature>
<gene>
    <name evidence="18 20" type="primary">glmU</name>
    <name evidence="20" type="ORF">NITHO_3630005</name>
</gene>
<feature type="binding site" evidence="18">
    <location>
        <position position="360"/>
    </location>
    <ligand>
        <name>UDP-N-acetyl-alpha-D-glucosamine</name>
        <dbReference type="ChEBI" id="CHEBI:57705"/>
    </ligand>
</feature>
<evidence type="ECO:0000313" key="21">
    <source>
        <dbReference type="Proteomes" id="UP000004221"/>
    </source>
</evidence>
<comment type="cofactor">
    <cofactor evidence="18">
        <name>Mg(2+)</name>
        <dbReference type="ChEBI" id="CHEBI:18420"/>
    </cofactor>
    <text evidence="18">Binds 1 Mg(2+) ion per subunit.</text>
</comment>
<comment type="similarity">
    <text evidence="3 18">In the N-terminal section; belongs to the N-acetylglucosamine-1-phosphate uridyltransferase family.</text>
</comment>
<feature type="region of interest" description="Linker" evidence="18">
    <location>
        <begin position="225"/>
        <end position="245"/>
    </location>
</feature>
<feature type="binding site" evidence="18">
    <location>
        <position position="67"/>
    </location>
    <ligand>
        <name>UDP-N-acetyl-alpha-D-glucosamine</name>
        <dbReference type="ChEBI" id="CHEBI:57705"/>
    </ligand>
</feature>
<feature type="domain" description="MobA-like NTP transferase" evidence="19">
    <location>
        <begin position="2"/>
        <end position="124"/>
    </location>
</feature>
<comment type="function">
    <text evidence="17 18">Catalyzes the last two sequential reactions in the de novo biosynthetic pathway for UDP-N-acetylglucosamine (UDP-GlcNAc). The C-terminal domain catalyzes the transfer of acetyl group from acetyl coenzyme A to glucosamine-1-phosphate (GlcN-1-P) to produce N-acetylglucosamine-1-phosphate (GlcNAc-1-P), which is converted into UDP-GlcNAc by the transfer of uridine 5-monophosphate (from uridine 5-triphosphate), a reaction catalyzed by the N-terminal domain.</text>
</comment>
<evidence type="ECO:0000256" key="10">
    <source>
        <dbReference type="ARBA" id="ARBA00022960"/>
    </source>
</evidence>